<dbReference type="GO" id="GO:0015293">
    <property type="term" value="F:symporter activity"/>
    <property type="evidence" value="ECO:0007669"/>
    <property type="project" value="InterPro"/>
</dbReference>
<feature type="transmembrane region" description="Helical" evidence="2">
    <location>
        <begin position="157"/>
        <end position="178"/>
    </location>
</feature>
<keyword evidence="2" id="KW-0472">Membrane</keyword>
<dbReference type="GO" id="GO:0005886">
    <property type="term" value="C:plasma membrane"/>
    <property type="evidence" value="ECO:0007669"/>
    <property type="project" value="TreeGrafter"/>
</dbReference>
<reference evidence="3 4" key="1">
    <citation type="submission" date="2020-03" db="EMBL/GenBank/DDBJ databases">
        <title>Genomic Encyclopedia of Type Strains, Phase IV (KMG-IV): sequencing the most valuable type-strain genomes for metagenomic binning, comparative biology and taxonomic classification.</title>
        <authorList>
            <person name="Goeker M."/>
        </authorList>
    </citation>
    <scope>NUCLEOTIDE SEQUENCE [LARGE SCALE GENOMIC DNA]</scope>
    <source>
        <strain evidence="3 4">DSM 4733</strain>
    </source>
</reference>
<accession>A0A7X5UZF9</accession>
<comment type="similarity">
    <text evidence="1">Belongs to the sodium:galactoside symporter (TC 2.A.2) family.</text>
</comment>
<dbReference type="InterPro" id="IPR036259">
    <property type="entry name" value="MFS_trans_sf"/>
</dbReference>
<evidence type="ECO:0000256" key="1">
    <source>
        <dbReference type="ARBA" id="ARBA00009617"/>
    </source>
</evidence>
<organism evidence="3 4">
    <name type="scientific">Sphingomonas leidyi</name>
    <dbReference type="NCBI Taxonomy" id="68569"/>
    <lineage>
        <taxon>Bacteria</taxon>
        <taxon>Pseudomonadati</taxon>
        <taxon>Pseudomonadota</taxon>
        <taxon>Alphaproteobacteria</taxon>
        <taxon>Sphingomonadales</taxon>
        <taxon>Sphingomonadaceae</taxon>
        <taxon>Sphingomonas</taxon>
    </lineage>
</organism>
<dbReference type="SUPFAM" id="SSF103473">
    <property type="entry name" value="MFS general substrate transporter"/>
    <property type="match status" value="1"/>
</dbReference>
<keyword evidence="4" id="KW-1185">Reference proteome</keyword>
<name>A0A7X5UZF9_9SPHN</name>
<feature type="transmembrane region" description="Helical" evidence="2">
    <location>
        <begin position="439"/>
        <end position="461"/>
    </location>
</feature>
<sequence length="486" mass="52919">MDGNQAAVPPARRIRTPIMLAYGFGTVAYGVKDFCFSTFLLFFFNQVLGLPAAEVGFAIMCALLLDAVADPAIGFLSDRTRSRWGRRHPWMYASAIPIAIGWLLLWNPPALSHAGMLAWVFAMSVLVRTAVSAYEVPSQALTPELSADYEERTRIMAYRFLFGWAGGLGMMILAYAWLLGPSPGHPNGQLVRENYPGFALASALIMAFAILVSALGTHGEIKRLPQPEERTRQSLGAHFAELGETVRNRAFLILMAAGLCYYSAQGVSFALSSYLYAHVWRFQNQDFTIIAFSLLVGAFFAFFVAPRASRGLGKPRAAMWLMAAAAFWVALPYVLRLLGLFPAPGTPWLLPSLFAIYALNVTCSISATILGASMMADVVEHSEIETGRRNEGVFFAGSFFIQKCCSGLGIWATGLLLDLVNFPAAARPGQVPMATVDRLTILFFVVYGVLAIAAAILYRFFPFGKAEHEARIAALAGRNAEMSAGS</sequence>
<feature type="transmembrane region" description="Helical" evidence="2">
    <location>
        <begin position="317"/>
        <end position="336"/>
    </location>
</feature>
<keyword evidence="2" id="KW-0812">Transmembrane</keyword>
<feature type="transmembrane region" description="Helical" evidence="2">
    <location>
        <begin position="393"/>
        <end position="419"/>
    </location>
</feature>
<dbReference type="GO" id="GO:0008643">
    <property type="term" value="P:carbohydrate transport"/>
    <property type="evidence" value="ECO:0007669"/>
    <property type="project" value="InterPro"/>
</dbReference>
<feature type="transmembrane region" description="Helical" evidence="2">
    <location>
        <begin position="117"/>
        <end position="136"/>
    </location>
</feature>
<feature type="transmembrane region" description="Helical" evidence="2">
    <location>
        <begin position="89"/>
        <end position="105"/>
    </location>
</feature>
<feature type="transmembrane region" description="Helical" evidence="2">
    <location>
        <begin position="287"/>
        <end position="305"/>
    </location>
</feature>
<dbReference type="Proteomes" id="UP000564677">
    <property type="component" value="Unassembled WGS sequence"/>
</dbReference>
<feature type="transmembrane region" description="Helical" evidence="2">
    <location>
        <begin position="251"/>
        <end position="275"/>
    </location>
</feature>
<proteinExistence type="inferred from homology"/>
<dbReference type="PANTHER" id="PTHR11328:SF24">
    <property type="entry name" value="MAJOR FACILITATOR SUPERFAMILY (MFS) PROFILE DOMAIN-CONTAINING PROTEIN"/>
    <property type="match status" value="1"/>
</dbReference>
<gene>
    <name evidence="3" type="ORF">FHR20_002054</name>
</gene>
<evidence type="ECO:0000313" key="4">
    <source>
        <dbReference type="Proteomes" id="UP000564677"/>
    </source>
</evidence>
<protein>
    <submittedName>
        <fullName evidence="3">GPH family glycoside/pentoside/hexuronide:cation symporter</fullName>
    </submittedName>
</protein>
<evidence type="ECO:0000256" key="2">
    <source>
        <dbReference type="SAM" id="Phobius"/>
    </source>
</evidence>
<keyword evidence="2" id="KW-1133">Transmembrane helix</keyword>
<feature type="transmembrane region" description="Helical" evidence="2">
    <location>
        <begin position="56"/>
        <end position="77"/>
    </location>
</feature>
<dbReference type="EMBL" id="JAASQV010000002">
    <property type="protein sequence ID" value="NIJ65092.1"/>
    <property type="molecule type" value="Genomic_DNA"/>
</dbReference>
<dbReference type="RefSeq" id="WP_243857280.1">
    <property type="nucleotide sequence ID" value="NZ_JAASQV010000002.1"/>
</dbReference>
<dbReference type="Gene3D" id="1.20.1250.20">
    <property type="entry name" value="MFS general substrate transporter like domains"/>
    <property type="match status" value="2"/>
</dbReference>
<dbReference type="PANTHER" id="PTHR11328">
    <property type="entry name" value="MAJOR FACILITATOR SUPERFAMILY DOMAIN-CONTAINING PROTEIN"/>
    <property type="match status" value="1"/>
</dbReference>
<feature type="transmembrane region" description="Helical" evidence="2">
    <location>
        <begin position="348"/>
        <end position="372"/>
    </location>
</feature>
<comment type="caution">
    <text evidence="3">The sequence shown here is derived from an EMBL/GenBank/DDBJ whole genome shotgun (WGS) entry which is preliminary data.</text>
</comment>
<evidence type="ECO:0000313" key="3">
    <source>
        <dbReference type="EMBL" id="NIJ65092.1"/>
    </source>
</evidence>
<feature type="transmembrane region" description="Helical" evidence="2">
    <location>
        <begin position="20"/>
        <end position="44"/>
    </location>
</feature>
<feature type="transmembrane region" description="Helical" evidence="2">
    <location>
        <begin position="198"/>
        <end position="216"/>
    </location>
</feature>
<dbReference type="InterPro" id="IPR039672">
    <property type="entry name" value="MFS_2"/>
</dbReference>
<dbReference type="Pfam" id="PF13347">
    <property type="entry name" value="MFS_2"/>
    <property type="match status" value="1"/>
</dbReference>
<dbReference type="AlphaFoldDB" id="A0A7X5UZF9"/>